<feature type="transmembrane region" description="Helical" evidence="2">
    <location>
        <begin position="20"/>
        <end position="41"/>
    </location>
</feature>
<dbReference type="EMBL" id="JAYKXP010000055">
    <property type="protein sequence ID" value="KAK7034721.1"/>
    <property type="molecule type" value="Genomic_DNA"/>
</dbReference>
<dbReference type="Proteomes" id="UP001383192">
    <property type="component" value="Unassembled WGS sequence"/>
</dbReference>
<name>A0AAW0C778_9AGAR</name>
<keyword evidence="4" id="KW-1185">Reference proteome</keyword>
<dbReference type="CDD" id="cd12087">
    <property type="entry name" value="TM_EGFR-like"/>
    <property type="match status" value="1"/>
</dbReference>
<keyword evidence="2" id="KW-0472">Membrane</keyword>
<keyword evidence="2" id="KW-0812">Transmembrane</keyword>
<evidence type="ECO:0000313" key="3">
    <source>
        <dbReference type="EMBL" id="KAK7034721.1"/>
    </source>
</evidence>
<organism evidence="3 4">
    <name type="scientific">Paramarasmius palmivorus</name>
    <dbReference type="NCBI Taxonomy" id="297713"/>
    <lineage>
        <taxon>Eukaryota</taxon>
        <taxon>Fungi</taxon>
        <taxon>Dikarya</taxon>
        <taxon>Basidiomycota</taxon>
        <taxon>Agaricomycotina</taxon>
        <taxon>Agaricomycetes</taxon>
        <taxon>Agaricomycetidae</taxon>
        <taxon>Agaricales</taxon>
        <taxon>Marasmiineae</taxon>
        <taxon>Marasmiaceae</taxon>
        <taxon>Paramarasmius</taxon>
    </lineage>
</organism>
<reference evidence="3 4" key="1">
    <citation type="submission" date="2024-01" db="EMBL/GenBank/DDBJ databases">
        <title>A draft genome for a cacao thread blight-causing isolate of Paramarasmius palmivorus.</title>
        <authorList>
            <person name="Baruah I.K."/>
            <person name="Bukari Y."/>
            <person name="Amoako-Attah I."/>
            <person name="Meinhardt L.W."/>
            <person name="Bailey B.A."/>
            <person name="Cohen S.P."/>
        </authorList>
    </citation>
    <scope>NUCLEOTIDE SEQUENCE [LARGE SCALE GENOMIC DNA]</scope>
    <source>
        <strain evidence="3 4">GH-12</strain>
    </source>
</reference>
<proteinExistence type="predicted"/>
<evidence type="ECO:0000256" key="1">
    <source>
        <dbReference type="SAM" id="MobiDB-lite"/>
    </source>
</evidence>
<keyword evidence="2" id="KW-1133">Transmembrane helix</keyword>
<protein>
    <submittedName>
        <fullName evidence="3">Uncharacterized protein</fullName>
    </submittedName>
</protein>
<dbReference type="AlphaFoldDB" id="A0AAW0C778"/>
<comment type="caution">
    <text evidence="3">The sequence shown here is derived from an EMBL/GenBank/DDBJ whole genome shotgun (WGS) entry which is preliminary data.</text>
</comment>
<evidence type="ECO:0000256" key="2">
    <source>
        <dbReference type="SAM" id="Phobius"/>
    </source>
</evidence>
<gene>
    <name evidence="3" type="ORF">VNI00_012128</name>
</gene>
<feature type="region of interest" description="Disordered" evidence="1">
    <location>
        <begin position="51"/>
        <end position="117"/>
    </location>
</feature>
<sequence>MPEESGMEQQEQPGHLGRAWEVGVVIAIVLIILMLIGTAIFQYRRKQRRKQQLAEIEAAETARVPRSSRSPSSFDRGGKEVDLTKPPPTASSSKRSSRVLHPEHPSQRPPKYYWTER</sequence>
<evidence type="ECO:0000313" key="4">
    <source>
        <dbReference type="Proteomes" id="UP001383192"/>
    </source>
</evidence>
<accession>A0AAW0C778</accession>